<comment type="subcellular location">
    <subcellularLocation>
        <location evidence="2">Membrane</location>
    </subcellularLocation>
</comment>
<keyword evidence="17" id="KW-1185">Reference proteome</keyword>
<dbReference type="AlphaFoldDB" id="W4K157"/>
<feature type="binding site" description="axial binding residue" evidence="13">
    <location>
        <position position="453"/>
    </location>
    <ligand>
        <name>heme</name>
        <dbReference type="ChEBI" id="CHEBI:30413"/>
    </ligand>
    <ligandPart>
        <name>Fe</name>
        <dbReference type="ChEBI" id="CHEBI:18248"/>
    </ligandPart>
</feature>
<evidence type="ECO:0000256" key="11">
    <source>
        <dbReference type="ARBA" id="ARBA00023033"/>
    </source>
</evidence>
<sequence>MLAALTSDLSPHPAFFVLLVGLISYYLAQYFQSPWRRLPPGPKGLPLLGNALQLGDKLWLTFGVFRKTFGDIVYLNAAGQPIIVISSKKIATDLLDRRASNYSDRPPSFVASELLSGGLALGLSRYNDTWRKLRKAGMEGFNKGAVHNYHGTQSAEALRLAAGILAQPDKWDAHFRRSVASAVMSIVYDSPIASETDPSVRQINDQAARVTRAASPGANFVQFFPWMRHIPRRRVLSCRTILAKWKRDAQDWHERDSLVFEGLLNSVAKRLAKGETYPSYAATLIEDTGRHNLSEREKAWLAGTMFAAGADTTSGVMAWWLLAMISYPETQKRAQAELDAVVGRSRVPTFADFEHLPYVRSMVKESLRWRSAFPIGAPHRCMEDDWYEGHFIPAGTTVIANVWEMNRDPEVYGVDAAEFNPARFLDAQGNMAPGITDTKEESHLSFGFGRRICMGRHVASNSLFIFYAMLLWSMNIEPETDENGRPVLLGVERVVQEGLVVRPEPFKCTFTPRFPEVRAIVEQEMELMGR</sequence>
<dbReference type="GO" id="GO:0020037">
    <property type="term" value="F:heme binding"/>
    <property type="evidence" value="ECO:0007669"/>
    <property type="project" value="InterPro"/>
</dbReference>
<evidence type="ECO:0000256" key="2">
    <source>
        <dbReference type="ARBA" id="ARBA00004370"/>
    </source>
</evidence>
<proteinExistence type="inferred from homology"/>
<keyword evidence="7 13" id="KW-0479">Metal-binding</keyword>
<evidence type="ECO:0000256" key="3">
    <source>
        <dbReference type="ARBA" id="ARBA00005179"/>
    </source>
</evidence>
<comment type="cofactor">
    <cofactor evidence="1 13">
        <name>heme</name>
        <dbReference type="ChEBI" id="CHEBI:30413"/>
    </cofactor>
</comment>
<evidence type="ECO:0000313" key="17">
    <source>
        <dbReference type="Proteomes" id="UP000030671"/>
    </source>
</evidence>
<dbReference type="GO" id="GO:0016020">
    <property type="term" value="C:membrane"/>
    <property type="evidence" value="ECO:0007669"/>
    <property type="project" value="UniProtKB-SubCell"/>
</dbReference>
<dbReference type="PROSITE" id="PS00086">
    <property type="entry name" value="CYTOCHROME_P450"/>
    <property type="match status" value="1"/>
</dbReference>
<dbReference type="GeneID" id="20665934"/>
<dbReference type="GO" id="GO:0005506">
    <property type="term" value="F:iron ion binding"/>
    <property type="evidence" value="ECO:0007669"/>
    <property type="project" value="InterPro"/>
</dbReference>
<evidence type="ECO:0000256" key="6">
    <source>
        <dbReference type="ARBA" id="ARBA00022692"/>
    </source>
</evidence>
<reference evidence="16 17" key="1">
    <citation type="journal article" date="2012" name="New Phytol.">
        <title>Insight into trade-off between wood decay and parasitism from the genome of a fungal forest pathogen.</title>
        <authorList>
            <person name="Olson A."/>
            <person name="Aerts A."/>
            <person name="Asiegbu F."/>
            <person name="Belbahri L."/>
            <person name="Bouzid O."/>
            <person name="Broberg A."/>
            <person name="Canback B."/>
            <person name="Coutinho P.M."/>
            <person name="Cullen D."/>
            <person name="Dalman K."/>
            <person name="Deflorio G."/>
            <person name="van Diepen L.T."/>
            <person name="Dunand C."/>
            <person name="Duplessis S."/>
            <person name="Durling M."/>
            <person name="Gonthier P."/>
            <person name="Grimwood J."/>
            <person name="Fossdal C.G."/>
            <person name="Hansson D."/>
            <person name="Henrissat B."/>
            <person name="Hietala A."/>
            <person name="Himmelstrand K."/>
            <person name="Hoffmeister D."/>
            <person name="Hogberg N."/>
            <person name="James T.Y."/>
            <person name="Karlsson M."/>
            <person name="Kohler A."/>
            <person name="Kues U."/>
            <person name="Lee Y.H."/>
            <person name="Lin Y.C."/>
            <person name="Lind M."/>
            <person name="Lindquist E."/>
            <person name="Lombard V."/>
            <person name="Lucas S."/>
            <person name="Lunden K."/>
            <person name="Morin E."/>
            <person name="Murat C."/>
            <person name="Park J."/>
            <person name="Raffaello T."/>
            <person name="Rouze P."/>
            <person name="Salamov A."/>
            <person name="Schmutz J."/>
            <person name="Solheim H."/>
            <person name="Stahlberg J."/>
            <person name="Velez H."/>
            <person name="de Vries R.P."/>
            <person name="Wiebenga A."/>
            <person name="Woodward S."/>
            <person name="Yakovlev I."/>
            <person name="Garbelotto M."/>
            <person name="Martin F."/>
            <person name="Grigoriev I.V."/>
            <person name="Stenlid J."/>
        </authorList>
    </citation>
    <scope>NUCLEOTIDE SEQUENCE [LARGE SCALE GENOMIC DNA]</scope>
    <source>
        <strain evidence="16 17">TC 32-1</strain>
    </source>
</reference>
<dbReference type="OrthoDB" id="1470350at2759"/>
<comment type="similarity">
    <text evidence="4 14">Belongs to the cytochrome P450 family.</text>
</comment>
<comment type="pathway">
    <text evidence="3">Secondary metabolite biosynthesis.</text>
</comment>
<evidence type="ECO:0000256" key="14">
    <source>
        <dbReference type="RuleBase" id="RU000461"/>
    </source>
</evidence>
<dbReference type="PRINTS" id="PR00463">
    <property type="entry name" value="EP450I"/>
</dbReference>
<evidence type="ECO:0000256" key="13">
    <source>
        <dbReference type="PIRSR" id="PIRSR602401-1"/>
    </source>
</evidence>
<dbReference type="SUPFAM" id="SSF48264">
    <property type="entry name" value="Cytochrome P450"/>
    <property type="match status" value="1"/>
</dbReference>
<keyword evidence="6 15" id="KW-0812">Transmembrane</keyword>
<dbReference type="Gene3D" id="1.10.630.10">
    <property type="entry name" value="Cytochrome P450"/>
    <property type="match status" value="1"/>
</dbReference>
<dbReference type="PRINTS" id="PR00385">
    <property type="entry name" value="P450"/>
</dbReference>
<dbReference type="InterPro" id="IPR017972">
    <property type="entry name" value="Cyt_P450_CS"/>
</dbReference>
<gene>
    <name evidence="16" type="primary">cpm73</name>
    <name evidence="16" type="ORF">HETIRDRAFT_103794</name>
</gene>
<dbReference type="InParanoid" id="W4K157"/>
<dbReference type="GO" id="GO:0004497">
    <property type="term" value="F:monooxygenase activity"/>
    <property type="evidence" value="ECO:0007669"/>
    <property type="project" value="UniProtKB-KW"/>
</dbReference>
<name>W4K157_HETIT</name>
<evidence type="ECO:0000256" key="5">
    <source>
        <dbReference type="ARBA" id="ARBA00022617"/>
    </source>
</evidence>
<organism evidence="16 17">
    <name type="scientific">Heterobasidion irregulare (strain TC 32-1)</name>
    <dbReference type="NCBI Taxonomy" id="747525"/>
    <lineage>
        <taxon>Eukaryota</taxon>
        <taxon>Fungi</taxon>
        <taxon>Dikarya</taxon>
        <taxon>Basidiomycota</taxon>
        <taxon>Agaricomycotina</taxon>
        <taxon>Agaricomycetes</taxon>
        <taxon>Russulales</taxon>
        <taxon>Bondarzewiaceae</taxon>
        <taxon>Heterobasidion</taxon>
        <taxon>Heterobasidion annosum species complex</taxon>
    </lineage>
</organism>
<evidence type="ECO:0000256" key="4">
    <source>
        <dbReference type="ARBA" id="ARBA00010617"/>
    </source>
</evidence>
<dbReference type="eggNOG" id="KOG0156">
    <property type="taxonomic scope" value="Eukaryota"/>
</dbReference>
<dbReference type="EMBL" id="KI925460">
    <property type="protein sequence ID" value="ETW79568.1"/>
    <property type="molecule type" value="Genomic_DNA"/>
</dbReference>
<keyword evidence="10 13" id="KW-0408">Iron</keyword>
<dbReference type="Proteomes" id="UP000030671">
    <property type="component" value="Unassembled WGS sequence"/>
</dbReference>
<evidence type="ECO:0000313" key="16">
    <source>
        <dbReference type="EMBL" id="ETW79568.1"/>
    </source>
</evidence>
<feature type="transmembrane region" description="Helical" evidence="15">
    <location>
        <begin position="12"/>
        <end position="28"/>
    </location>
</feature>
<accession>W4K157</accession>
<dbReference type="InterPro" id="IPR001128">
    <property type="entry name" value="Cyt_P450"/>
</dbReference>
<dbReference type="InterPro" id="IPR036396">
    <property type="entry name" value="Cyt_P450_sf"/>
</dbReference>
<evidence type="ECO:0000256" key="15">
    <source>
        <dbReference type="SAM" id="Phobius"/>
    </source>
</evidence>
<dbReference type="PANTHER" id="PTHR46300:SF2">
    <property type="entry name" value="CYTOCHROME P450 MONOOXYGENASE ALNH-RELATED"/>
    <property type="match status" value="1"/>
</dbReference>
<evidence type="ECO:0000256" key="7">
    <source>
        <dbReference type="ARBA" id="ARBA00022723"/>
    </source>
</evidence>
<dbReference type="GO" id="GO:0016705">
    <property type="term" value="F:oxidoreductase activity, acting on paired donors, with incorporation or reduction of molecular oxygen"/>
    <property type="evidence" value="ECO:0007669"/>
    <property type="project" value="InterPro"/>
</dbReference>
<evidence type="ECO:0000256" key="9">
    <source>
        <dbReference type="ARBA" id="ARBA00023002"/>
    </source>
</evidence>
<dbReference type="PANTHER" id="PTHR46300">
    <property type="entry name" value="P450, PUTATIVE (EUROFUNG)-RELATED-RELATED"/>
    <property type="match status" value="1"/>
</dbReference>
<dbReference type="InterPro" id="IPR050364">
    <property type="entry name" value="Cytochrome_P450_fung"/>
</dbReference>
<dbReference type="RefSeq" id="XP_009548144.1">
    <property type="nucleotide sequence ID" value="XM_009549849.1"/>
</dbReference>
<evidence type="ECO:0000256" key="12">
    <source>
        <dbReference type="ARBA" id="ARBA00023136"/>
    </source>
</evidence>
<keyword evidence="12 15" id="KW-0472">Membrane</keyword>
<keyword evidence="9 14" id="KW-0560">Oxidoreductase</keyword>
<dbReference type="CDD" id="cd11065">
    <property type="entry name" value="CYP64-like"/>
    <property type="match status" value="1"/>
</dbReference>
<evidence type="ECO:0000256" key="10">
    <source>
        <dbReference type="ARBA" id="ARBA00023004"/>
    </source>
</evidence>
<dbReference type="HOGENOM" id="CLU_001570_2_3_1"/>
<keyword evidence="5 13" id="KW-0349">Heme</keyword>
<keyword evidence="11 14" id="KW-0503">Monooxygenase</keyword>
<keyword evidence="8 15" id="KW-1133">Transmembrane helix</keyword>
<evidence type="ECO:0000256" key="1">
    <source>
        <dbReference type="ARBA" id="ARBA00001971"/>
    </source>
</evidence>
<dbReference type="KEGG" id="hir:HETIRDRAFT_103794"/>
<protein>
    <submittedName>
        <fullName evidence="16">Cytochrome P450 monooxygenase 73</fullName>
    </submittedName>
</protein>
<dbReference type="Pfam" id="PF00067">
    <property type="entry name" value="p450"/>
    <property type="match status" value="1"/>
</dbReference>
<dbReference type="InterPro" id="IPR002401">
    <property type="entry name" value="Cyt_P450_E_grp-I"/>
</dbReference>
<evidence type="ECO:0000256" key="8">
    <source>
        <dbReference type="ARBA" id="ARBA00022989"/>
    </source>
</evidence>